<dbReference type="Proteomes" id="UP000499080">
    <property type="component" value="Unassembled WGS sequence"/>
</dbReference>
<evidence type="ECO:0000313" key="2">
    <source>
        <dbReference type="Proteomes" id="UP000499080"/>
    </source>
</evidence>
<reference evidence="1 2" key="1">
    <citation type="journal article" date="2019" name="Sci. Rep.">
        <title>Orb-weaving spider Araneus ventricosus genome elucidates the spidroin gene catalogue.</title>
        <authorList>
            <person name="Kono N."/>
            <person name="Nakamura H."/>
            <person name="Ohtoshi R."/>
            <person name="Moran D.A.P."/>
            <person name="Shinohara A."/>
            <person name="Yoshida Y."/>
            <person name="Fujiwara M."/>
            <person name="Mori M."/>
            <person name="Tomita M."/>
            <person name="Arakawa K."/>
        </authorList>
    </citation>
    <scope>NUCLEOTIDE SEQUENCE [LARGE SCALE GENOMIC DNA]</scope>
</reference>
<name>A0A4Y2NHJ8_ARAVE</name>
<accession>A0A4Y2NHJ8</accession>
<keyword evidence="2" id="KW-1185">Reference proteome</keyword>
<comment type="caution">
    <text evidence="1">The sequence shown here is derived from an EMBL/GenBank/DDBJ whole genome shotgun (WGS) entry which is preliminary data.</text>
</comment>
<sequence length="111" mass="12795">MHNNVIPNVFNEVRFATFSNQSPTSIAGKIDTSNFLLGKSSITVVTAAELVFRDLSMSRRQVRPIIRPLKQLRIAPLSIPQFPNGIRCRSDKIRRQFSFVQLYLVKRDKEY</sequence>
<gene>
    <name evidence="1" type="ORF">AVEN_237537_1</name>
</gene>
<dbReference type="EMBL" id="BGPR01009039">
    <property type="protein sequence ID" value="GBN37557.1"/>
    <property type="molecule type" value="Genomic_DNA"/>
</dbReference>
<evidence type="ECO:0000313" key="1">
    <source>
        <dbReference type="EMBL" id="GBN37557.1"/>
    </source>
</evidence>
<dbReference type="AlphaFoldDB" id="A0A4Y2NHJ8"/>
<protein>
    <submittedName>
        <fullName evidence="1">Uncharacterized protein</fullName>
    </submittedName>
</protein>
<organism evidence="1 2">
    <name type="scientific">Araneus ventricosus</name>
    <name type="common">Orbweaver spider</name>
    <name type="synonym">Epeira ventricosa</name>
    <dbReference type="NCBI Taxonomy" id="182803"/>
    <lineage>
        <taxon>Eukaryota</taxon>
        <taxon>Metazoa</taxon>
        <taxon>Ecdysozoa</taxon>
        <taxon>Arthropoda</taxon>
        <taxon>Chelicerata</taxon>
        <taxon>Arachnida</taxon>
        <taxon>Araneae</taxon>
        <taxon>Araneomorphae</taxon>
        <taxon>Entelegynae</taxon>
        <taxon>Araneoidea</taxon>
        <taxon>Araneidae</taxon>
        <taxon>Araneus</taxon>
    </lineage>
</organism>
<proteinExistence type="predicted"/>